<evidence type="ECO:0000256" key="2">
    <source>
        <dbReference type="ARBA" id="ARBA00022692"/>
    </source>
</evidence>
<evidence type="ECO:0000256" key="5">
    <source>
        <dbReference type="PROSITE-ProRule" id="PRU00339"/>
    </source>
</evidence>
<reference evidence="13 14" key="2">
    <citation type="journal article" date="2019" name="Nat. Med.">
        <title>A library of human gut bacterial isolates paired with longitudinal multiomics data enables mechanistic microbiome research.</title>
        <authorList>
            <person name="Poyet M."/>
            <person name="Groussin M."/>
            <person name="Gibbons S.M."/>
            <person name="Avila-Pacheco J."/>
            <person name="Jiang X."/>
            <person name="Kearney S.M."/>
            <person name="Perrotta A.R."/>
            <person name="Berdy B."/>
            <person name="Zhao S."/>
            <person name="Lieberman T.D."/>
            <person name="Swanson P.K."/>
            <person name="Smith M."/>
            <person name="Roesemann S."/>
            <person name="Alexander J.E."/>
            <person name="Rich S.A."/>
            <person name="Livny J."/>
            <person name="Vlamakis H."/>
            <person name="Clish C."/>
            <person name="Bullock K."/>
            <person name="Deik A."/>
            <person name="Scott J."/>
            <person name="Pierce K.A."/>
            <person name="Xavier R.J."/>
            <person name="Alm E.J."/>
        </authorList>
    </citation>
    <scope>NUCLEOTIDE SEQUENCE [LARGE SCALE GENOMIC DNA]</scope>
    <source>
        <strain evidence="10 13">BIOML-A58</strain>
        <strain evidence="8 15">BIOML-A73</strain>
        <strain evidence="9 14">BIOML-A74</strain>
    </source>
</reference>
<dbReference type="AlphaFoldDB" id="A0A415KD32"/>
<evidence type="ECO:0000256" key="6">
    <source>
        <dbReference type="SAM" id="Phobius"/>
    </source>
</evidence>
<feature type="transmembrane region" description="Helical" evidence="6">
    <location>
        <begin position="97"/>
        <end position="117"/>
    </location>
</feature>
<feature type="transmembrane region" description="Helical" evidence="6">
    <location>
        <begin position="148"/>
        <end position="164"/>
    </location>
</feature>
<dbReference type="EMBL" id="WDER01000001">
    <property type="protein sequence ID" value="KAB6087139.1"/>
    <property type="molecule type" value="Genomic_DNA"/>
</dbReference>
<keyword evidence="5" id="KW-0802">TPR repeat</keyword>
<dbReference type="EMBL" id="WDES01000017">
    <property type="protein sequence ID" value="KAB6087828.1"/>
    <property type="molecule type" value="Genomic_DNA"/>
</dbReference>
<dbReference type="Proteomes" id="UP000434604">
    <property type="component" value="Unassembled WGS sequence"/>
</dbReference>
<dbReference type="Pfam" id="PF04932">
    <property type="entry name" value="Wzy_C"/>
    <property type="match status" value="1"/>
</dbReference>
<feature type="repeat" description="TPR" evidence="5">
    <location>
        <begin position="429"/>
        <end position="462"/>
    </location>
</feature>
<sequence>MQKVNCNILDFLLLCYSLMAGFNFYFTHQNRLCLFEVAKWSTFLLCYIVARKISHKERILWGIIFLGMVEGIIAIFQKTHWLNSVHHDFNVTGTFSNPGPLGGFMGATITIILGLYLTKKCFIPKWALFTIFILFCFILLLADSRAGFLSTLFGMATLCCLFKKMKVESFVLIKSVSLFLFMILFIISIYYYKKDSADGRLLIWRVSIDMIADAPLVGHGIGTFENKYMYYQAQYFESHPYSKYEKLADNIVYPYNEFLRIGVEQGIIGIIFILCIIASIFKYTSKEKYNKVYLGGFVSLLTFSMFSYPFNVLLLWLLGSLLLGGIQYQKNIYALTKYKFQSSWIIIVCLVLSIKGGHDYYNLKLNVRKLYSESLQKRKVAEAYIERCQVCLQSTPHLLDVYAQYSFLQLPATKSLLILKQASTIIPSSELYCDLGDVYKEQKQIDKAMECYILAKNMLPNRLLPKYKLFCLYREQRDSIKMYKIGQEALLTEIKITSTKALRIKKEIKRSLSQRCDKIWQCALEK</sequence>
<keyword evidence="4 6" id="KW-0472">Membrane</keyword>
<evidence type="ECO:0000313" key="11">
    <source>
        <dbReference type="EMBL" id="RHL34178.1"/>
    </source>
</evidence>
<evidence type="ECO:0000256" key="1">
    <source>
        <dbReference type="ARBA" id="ARBA00004141"/>
    </source>
</evidence>
<dbReference type="InterPro" id="IPR051533">
    <property type="entry name" value="WaaL-like"/>
</dbReference>
<feature type="domain" description="O-antigen ligase-related" evidence="7">
    <location>
        <begin position="131"/>
        <end position="273"/>
    </location>
</feature>
<evidence type="ECO:0000256" key="4">
    <source>
        <dbReference type="ARBA" id="ARBA00023136"/>
    </source>
</evidence>
<feature type="transmembrane region" description="Helical" evidence="6">
    <location>
        <begin position="59"/>
        <end position="77"/>
    </location>
</feature>
<dbReference type="SUPFAM" id="SSF48452">
    <property type="entry name" value="TPR-like"/>
    <property type="match status" value="1"/>
</dbReference>
<dbReference type="Proteomes" id="UP000284495">
    <property type="component" value="Unassembled WGS sequence"/>
</dbReference>
<dbReference type="GO" id="GO:0016020">
    <property type="term" value="C:membrane"/>
    <property type="evidence" value="ECO:0007669"/>
    <property type="project" value="UniProtKB-SubCell"/>
</dbReference>
<feature type="transmembrane region" description="Helical" evidence="6">
    <location>
        <begin position="258"/>
        <end position="281"/>
    </location>
</feature>
<evidence type="ECO:0000313" key="13">
    <source>
        <dbReference type="Proteomes" id="UP000434604"/>
    </source>
</evidence>
<dbReference type="Proteomes" id="UP000435059">
    <property type="component" value="Unassembled WGS sequence"/>
</dbReference>
<evidence type="ECO:0000313" key="14">
    <source>
        <dbReference type="Proteomes" id="UP000435059"/>
    </source>
</evidence>
<dbReference type="RefSeq" id="WP_008023896.1">
    <property type="nucleotide sequence ID" value="NZ_JAASHA010000003.1"/>
</dbReference>
<evidence type="ECO:0000313" key="9">
    <source>
        <dbReference type="EMBL" id="KAB6087828.1"/>
    </source>
</evidence>
<comment type="caution">
    <text evidence="11">The sequence shown here is derived from an EMBL/GenBank/DDBJ whole genome shotgun (WGS) entry which is preliminary data.</text>
</comment>
<name>A0A415KD32_9BACE</name>
<evidence type="ECO:0000256" key="3">
    <source>
        <dbReference type="ARBA" id="ARBA00022989"/>
    </source>
</evidence>
<evidence type="ECO:0000313" key="10">
    <source>
        <dbReference type="EMBL" id="KAB6149388.1"/>
    </source>
</evidence>
<evidence type="ECO:0000259" key="7">
    <source>
        <dbReference type="Pfam" id="PF04932"/>
    </source>
</evidence>
<feature type="transmembrane region" description="Helical" evidence="6">
    <location>
        <begin position="171"/>
        <end position="192"/>
    </location>
</feature>
<evidence type="ECO:0000313" key="12">
    <source>
        <dbReference type="Proteomes" id="UP000284495"/>
    </source>
</evidence>
<evidence type="ECO:0000313" key="8">
    <source>
        <dbReference type="EMBL" id="KAB6087139.1"/>
    </source>
</evidence>
<dbReference type="InterPro" id="IPR007016">
    <property type="entry name" value="O-antigen_ligase-rel_domated"/>
</dbReference>
<reference evidence="11 12" key="1">
    <citation type="submission" date="2018-08" db="EMBL/GenBank/DDBJ databases">
        <title>A genome reference for cultivated species of the human gut microbiota.</title>
        <authorList>
            <person name="Zou Y."/>
            <person name="Xue W."/>
            <person name="Luo G."/>
        </authorList>
    </citation>
    <scope>NUCLEOTIDE SEQUENCE [LARGE SCALE GENOMIC DNA]</scope>
    <source>
        <strain evidence="11 12">AF38-2</strain>
    </source>
</reference>
<organism evidence="11 12">
    <name type="scientific">Bacteroides xylanisolvens</name>
    <dbReference type="NCBI Taxonomy" id="371601"/>
    <lineage>
        <taxon>Bacteria</taxon>
        <taxon>Pseudomonadati</taxon>
        <taxon>Bacteroidota</taxon>
        <taxon>Bacteroidia</taxon>
        <taxon>Bacteroidales</taxon>
        <taxon>Bacteroidaceae</taxon>
        <taxon>Bacteroides</taxon>
    </lineage>
</organism>
<dbReference type="InterPro" id="IPR011990">
    <property type="entry name" value="TPR-like_helical_dom_sf"/>
</dbReference>
<dbReference type="Proteomes" id="UP000474077">
    <property type="component" value="Unassembled WGS sequence"/>
</dbReference>
<feature type="transmembrane region" description="Helical" evidence="6">
    <location>
        <begin position="126"/>
        <end position="142"/>
    </location>
</feature>
<dbReference type="EMBL" id="WDED01000004">
    <property type="protein sequence ID" value="KAB6149388.1"/>
    <property type="molecule type" value="Genomic_DNA"/>
</dbReference>
<proteinExistence type="predicted"/>
<dbReference type="PANTHER" id="PTHR37422:SF13">
    <property type="entry name" value="LIPOPOLYSACCHARIDE BIOSYNTHESIS PROTEIN PA4999-RELATED"/>
    <property type="match status" value="1"/>
</dbReference>
<keyword evidence="14" id="KW-1185">Reference proteome</keyword>
<feature type="transmembrane region" description="Helical" evidence="6">
    <location>
        <begin position="7"/>
        <end position="26"/>
    </location>
</feature>
<dbReference type="PROSITE" id="PS50005">
    <property type="entry name" value="TPR"/>
    <property type="match status" value="1"/>
</dbReference>
<gene>
    <name evidence="11" type="ORF">DW027_19970</name>
    <name evidence="10" type="ORF">GA398_03895</name>
    <name evidence="8" type="ORF">GA560_00515</name>
    <name evidence="9" type="ORF">GA574_11270</name>
</gene>
<keyword evidence="3 6" id="KW-1133">Transmembrane helix</keyword>
<dbReference type="InterPro" id="IPR019734">
    <property type="entry name" value="TPR_rpt"/>
</dbReference>
<protein>
    <recommendedName>
        <fullName evidence="7">O-antigen ligase-related domain-containing protein</fullName>
    </recommendedName>
</protein>
<feature type="transmembrane region" description="Helical" evidence="6">
    <location>
        <begin position="293"/>
        <end position="318"/>
    </location>
</feature>
<keyword evidence="2 6" id="KW-0812">Transmembrane</keyword>
<comment type="subcellular location">
    <subcellularLocation>
        <location evidence="1">Membrane</location>
        <topology evidence="1">Multi-pass membrane protein</topology>
    </subcellularLocation>
</comment>
<dbReference type="PANTHER" id="PTHR37422">
    <property type="entry name" value="TEICHURONIC ACID BIOSYNTHESIS PROTEIN TUAE"/>
    <property type="match status" value="1"/>
</dbReference>
<evidence type="ECO:0000313" key="15">
    <source>
        <dbReference type="Proteomes" id="UP000474077"/>
    </source>
</evidence>
<dbReference type="EMBL" id="QROO01000030">
    <property type="protein sequence ID" value="RHL34178.1"/>
    <property type="molecule type" value="Genomic_DNA"/>
</dbReference>
<accession>A0A415KD32</accession>